<dbReference type="AlphaFoldDB" id="A0A916RK35"/>
<gene>
    <name evidence="7" type="ORF">GCM10011499_31830</name>
</gene>
<keyword evidence="8" id="KW-1185">Reference proteome</keyword>
<evidence type="ECO:0000256" key="4">
    <source>
        <dbReference type="ARBA" id="ARBA00022729"/>
    </source>
</evidence>
<dbReference type="PANTHER" id="PTHR43649:SF11">
    <property type="entry name" value="ABC TRANSPORTER SUBSTRATE-BINDING PROTEIN YESO-RELATED"/>
    <property type="match status" value="1"/>
</dbReference>
<dbReference type="Gene3D" id="3.40.190.10">
    <property type="entry name" value="Periplasmic binding protein-like II"/>
    <property type="match status" value="2"/>
</dbReference>
<feature type="signal peptide" evidence="6">
    <location>
        <begin position="1"/>
        <end position="24"/>
    </location>
</feature>
<dbReference type="EMBL" id="BMKB01000005">
    <property type="protein sequence ID" value="GGA59326.1"/>
    <property type="molecule type" value="Genomic_DNA"/>
</dbReference>
<dbReference type="Pfam" id="PF13416">
    <property type="entry name" value="SBP_bac_8"/>
    <property type="match status" value="1"/>
</dbReference>
<comment type="similarity">
    <text evidence="2">Belongs to the bacterial solute-binding protein 1 family.</text>
</comment>
<dbReference type="GO" id="GO:0055085">
    <property type="term" value="P:transmembrane transport"/>
    <property type="evidence" value="ECO:0007669"/>
    <property type="project" value="InterPro"/>
</dbReference>
<dbReference type="GO" id="GO:0042597">
    <property type="term" value="C:periplasmic space"/>
    <property type="evidence" value="ECO:0007669"/>
    <property type="project" value="UniProtKB-SubCell"/>
</dbReference>
<dbReference type="OrthoDB" id="7317090at2"/>
<dbReference type="Proteomes" id="UP000596977">
    <property type="component" value="Unassembled WGS sequence"/>
</dbReference>
<evidence type="ECO:0000256" key="6">
    <source>
        <dbReference type="SAM" id="SignalP"/>
    </source>
</evidence>
<evidence type="ECO:0000256" key="5">
    <source>
        <dbReference type="ARBA" id="ARBA00022764"/>
    </source>
</evidence>
<sequence>MKNTVTMGTTLALMLTTALGSAQAADLRVSWWGGDARHAATQEALQICGDKHGHNINPEFTGFDGHLERLTTQLAGRTSPDLMQVNWPWLPLFSPDGTGLADLNEFSDIIDLSQWDATLLESGMRNGALNGLPVSITGRVLFYNADTFSEAGVEPPATWEDMIAAAETFKSELGDAYYPFSASRYNAMLLVALYATQKTGVGFIDPETNEIAWDEATLVDAINFYQSLVDAGVMKSWEQDAAMGNPGLHERGDWASGEIGSSYEWDTTVSQIAGPWGADHPLVPVMAPRIDGAVSDGIFRKPSMMFAISASSPNQEAAAEILNCLMVEDEGVRVMASHRGIPAAASAVALLEAEGLIDANVKAANDLVLAADTPPASPYFEDPAVRTAFEGVLEEFAYGLMSAEDAAREIMRGTEQALRRVQ</sequence>
<accession>A0A916RK35</accession>
<proteinExistence type="inferred from homology"/>
<dbReference type="SUPFAM" id="SSF53850">
    <property type="entry name" value="Periplasmic binding protein-like II"/>
    <property type="match status" value="1"/>
</dbReference>
<reference evidence="7 8" key="1">
    <citation type="journal article" date="2014" name="Int. J. Syst. Evol. Microbiol.">
        <title>Complete genome sequence of Corynebacterium casei LMG S-19264T (=DSM 44701T), isolated from a smear-ripened cheese.</title>
        <authorList>
            <consortium name="US DOE Joint Genome Institute (JGI-PGF)"/>
            <person name="Walter F."/>
            <person name="Albersmeier A."/>
            <person name="Kalinowski J."/>
            <person name="Ruckert C."/>
        </authorList>
    </citation>
    <scope>NUCLEOTIDE SEQUENCE [LARGE SCALE GENOMIC DNA]</scope>
    <source>
        <strain evidence="7 8">CGMCC 1.15896</strain>
    </source>
</reference>
<protein>
    <submittedName>
        <fullName evidence="7">Sugar ABC transporter substrate-binding protein</fullName>
    </submittedName>
</protein>
<dbReference type="PROSITE" id="PS01037">
    <property type="entry name" value="SBP_BACTERIAL_1"/>
    <property type="match status" value="1"/>
</dbReference>
<feature type="chain" id="PRO_5037090243" evidence="6">
    <location>
        <begin position="25"/>
        <end position="422"/>
    </location>
</feature>
<dbReference type="InterPro" id="IPR050490">
    <property type="entry name" value="Bact_solute-bd_prot1"/>
</dbReference>
<dbReference type="RefSeq" id="WP_127071891.1">
    <property type="nucleotide sequence ID" value="NZ_BMKB01000005.1"/>
</dbReference>
<evidence type="ECO:0000256" key="2">
    <source>
        <dbReference type="ARBA" id="ARBA00008520"/>
    </source>
</evidence>
<organism evidence="7 8">
    <name type="scientific">Pelagibacterium lentulum</name>
    <dbReference type="NCBI Taxonomy" id="2029865"/>
    <lineage>
        <taxon>Bacteria</taxon>
        <taxon>Pseudomonadati</taxon>
        <taxon>Pseudomonadota</taxon>
        <taxon>Alphaproteobacteria</taxon>
        <taxon>Hyphomicrobiales</taxon>
        <taxon>Devosiaceae</taxon>
        <taxon>Pelagibacterium</taxon>
    </lineage>
</organism>
<dbReference type="PANTHER" id="PTHR43649">
    <property type="entry name" value="ARABINOSE-BINDING PROTEIN-RELATED"/>
    <property type="match status" value="1"/>
</dbReference>
<comment type="caution">
    <text evidence="7">The sequence shown here is derived from an EMBL/GenBank/DDBJ whole genome shotgun (WGS) entry which is preliminary data.</text>
</comment>
<name>A0A916RK35_9HYPH</name>
<evidence type="ECO:0000256" key="3">
    <source>
        <dbReference type="ARBA" id="ARBA00022448"/>
    </source>
</evidence>
<dbReference type="InterPro" id="IPR006059">
    <property type="entry name" value="SBP"/>
</dbReference>
<keyword evidence="3" id="KW-0813">Transport</keyword>
<evidence type="ECO:0000313" key="8">
    <source>
        <dbReference type="Proteomes" id="UP000596977"/>
    </source>
</evidence>
<dbReference type="InterPro" id="IPR006061">
    <property type="entry name" value="SBP_1_CS"/>
</dbReference>
<keyword evidence="5" id="KW-0574">Periplasm</keyword>
<evidence type="ECO:0000256" key="1">
    <source>
        <dbReference type="ARBA" id="ARBA00004418"/>
    </source>
</evidence>
<keyword evidence="4 6" id="KW-0732">Signal</keyword>
<comment type="subcellular location">
    <subcellularLocation>
        <location evidence="1">Periplasm</location>
    </subcellularLocation>
</comment>
<evidence type="ECO:0000313" key="7">
    <source>
        <dbReference type="EMBL" id="GGA59326.1"/>
    </source>
</evidence>